<feature type="compositionally biased region" description="Pro residues" evidence="3">
    <location>
        <begin position="596"/>
        <end position="614"/>
    </location>
</feature>
<feature type="region of interest" description="Disordered" evidence="3">
    <location>
        <begin position="451"/>
        <end position="525"/>
    </location>
</feature>
<evidence type="ECO:0000256" key="2">
    <source>
        <dbReference type="ARBA" id="ARBA00022840"/>
    </source>
</evidence>
<dbReference type="SMART" id="SM00220">
    <property type="entry name" value="S_TKc"/>
    <property type="match status" value="1"/>
</dbReference>
<keyword evidence="5" id="KW-0418">Kinase</keyword>
<keyword evidence="6" id="KW-1185">Reference proteome</keyword>
<feature type="compositionally biased region" description="Low complexity" evidence="3">
    <location>
        <begin position="199"/>
        <end position="220"/>
    </location>
</feature>
<sequence>MLLGEQIHPVPLGRHPTPEQGGEIAQVVEVMRKIGEGSNACVYLVRELLGEPQPAPPGRGRTLHRGRRTEEDGVFGGLELEDEDEDAFSPASSRSRERPRYGREFAVKLLSKRDLPAEAIGTQLVEAQIHQSLPYHPNIVTLHRTLETRNWLLLILEHVPGEDLFYFLEQARDADHGHAFAPGAQNGHGHHPHHVQPTSSSDPNFLLSPSPSSSSSEHTLHAAALLSAPLSHTPRTPSLLSSHSPSSLLSPQRLRLIARMFTQMCAAVAFCHANGIAHRDIKPENFIVTEGEAEDGERRVVVKLTDFGLASRERESRDVDCGSAPYMSFECANNVAPTYATQPADVWSLGIVLINMLYHQNPWPRATLEDFEGDGSAEAFAAFKHYGADFFVDRFPGITFSMAQWLVDKVFCEPEARVGADEFGDWVLNLGGMVDEASVLLLRKGRSKARKDSVRKSKSKSTRSRADAAVGRDALDEAGERGRDKTSPTGREREGSPSSSREPSLVKRRKRGARSNKSKNSAANSVASLPLPSAVASAIVAAAAAAAAQAHDAEAAQLAEHASAVEALAREASMVTGTGRSGSRTPSVLPSGAEEPVPPLPMPMPQPMPQPQPQPQQLSMSVPGPLPVGLATPASSSATVRPRPSAEDDFWLRGRQPPPSASVLPVRAPIGPSAAGSSWRAHHSPLNPNPNPQPNPAYASSVSSFAPSTVSTYNTRLSNGSMRSLSTVATTMSDPTSVKSRWSGLKEASIRSATSADFAAPPAPAPAPLNGSTKSKGKEREMPASPLGLGARVPRTNVKRIEGLPPELDDLRTPFKTPTPAQRIVHNESKYARYLENPARRASSTRSPRPPASGSASSANASRSRKPPA</sequence>
<dbReference type="GO" id="GO:0005524">
    <property type="term" value="F:ATP binding"/>
    <property type="evidence" value="ECO:0007669"/>
    <property type="project" value="UniProtKB-KW"/>
</dbReference>
<evidence type="ECO:0000259" key="4">
    <source>
        <dbReference type="PROSITE" id="PS50011"/>
    </source>
</evidence>
<dbReference type="PROSITE" id="PS50011">
    <property type="entry name" value="PROTEIN_KINASE_DOM"/>
    <property type="match status" value="1"/>
</dbReference>
<dbReference type="SUPFAM" id="SSF56112">
    <property type="entry name" value="Protein kinase-like (PK-like)"/>
    <property type="match status" value="1"/>
</dbReference>
<feature type="region of interest" description="Disordered" evidence="3">
    <location>
        <begin position="573"/>
        <end position="869"/>
    </location>
</feature>
<dbReference type="InterPro" id="IPR011009">
    <property type="entry name" value="Kinase-like_dom_sf"/>
</dbReference>
<dbReference type="Gene3D" id="3.30.200.20">
    <property type="entry name" value="Phosphorylase Kinase, domain 1"/>
    <property type="match status" value="1"/>
</dbReference>
<dbReference type="Proteomes" id="UP000076842">
    <property type="component" value="Unassembled WGS sequence"/>
</dbReference>
<evidence type="ECO:0000313" key="6">
    <source>
        <dbReference type="Proteomes" id="UP000076842"/>
    </source>
</evidence>
<feature type="compositionally biased region" description="Low complexity" evidence="3">
    <location>
        <begin position="699"/>
        <end position="712"/>
    </location>
</feature>
<protein>
    <submittedName>
        <fullName evidence="5">Kinase-like protein</fullName>
    </submittedName>
</protein>
<feature type="compositionally biased region" description="Polar residues" evidence="3">
    <location>
        <begin position="713"/>
        <end position="740"/>
    </location>
</feature>
<name>A0A165HNM6_9BASI</name>
<keyword evidence="1" id="KW-0547">Nucleotide-binding</keyword>
<evidence type="ECO:0000256" key="3">
    <source>
        <dbReference type="SAM" id="MobiDB-lite"/>
    </source>
</evidence>
<keyword evidence="5" id="KW-0808">Transferase</keyword>
<dbReference type="PANTHER" id="PTHR24346">
    <property type="entry name" value="MAP/MICROTUBULE AFFINITY-REGULATING KINASE"/>
    <property type="match status" value="1"/>
</dbReference>
<feature type="region of interest" description="Disordered" evidence="3">
    <location>
        <begin position="74"/>
        <end position="99"/>
    </location>
</feature>
<evidence type="ECO:0000256" key="1">
    <source>
        <dbReference type="ARBA" id="ARBA00022741"/>
    </source>
</evidence>
<keyword evidence="2" id="KW-0067">ATP-binding</keyword>
<dbReference type="Gene3D" id="1.10.510.10">
    <property type="entry name" value="Transferase(Phosphotransferase) domain 1"/>
    <property type="match status" value="1"/>
</dbReference>
<dbReference type="STRING" id="1353952.A0A165HNM6"/>
<feature type="compositionally biased region" description="Low complexity" evidence="3">
    <location>
        <begin position="840"/>
        <end position="862"/>
    </location>
</feature>
<feature type="compositionally biased region" description="Basic residues" evidence="3">
    <location>
        <begin position="506"/>
        <end position="517"/>
    </location>
</feature>
<dbReference type="PROSITE" id="PS00108">
    <property type="entry name" value="PROTEIN_KINASE_ST"/>
    <property type="match status" value="1"/>
</dbReference>
<accession>A0A165HNM6</accession>
<feature type="domain" description="Protein kinase" evidence="4">
    <location>
        <begin position="28"/>
        <end position="427"/>
    </location>
</feature>
<dbReference type="OrthoDB" id="541276at2759"/>
<organism evidence="5 6">
    <name type="scientific">Calocera cornea HHB12733</name>
    <dbReference type="NCBI Taxonomy" id="1353952"/>
    <lineage>
        <taxon>Eukaryota</taxon>
        <taxon>Fungi</taxon>
        <taxon>Dikarya</taxon>
        <taxon>Basidiomycota</taxon>
        <taxon>Agaricomycotina</taxon>
        <taxon>Dacrymycetes</taxon>
        <taxon>Dacrymycetales</taxon>
        <taxon>Dacrymycetaceae</taxon>
        <taxon>Calocera</taxon>
    </lineage>
</organism>
<dbReference type="InterPro" id="IPR000719">
    <property type="entry name" value="Prot_kinase_dom"/>
</dbReference>
<gene>
    <name evidence="5" type="ORF">CALCODRAFT_185411</name>
</gene>
<proteinExistence type="predicted"/>
<dbReference type="InParanoid" id="A0A165HNM6"/>
<dbReference type="Pfam" id="PF00069">
    <property type="entry name" value="Pkinase"/>
    <property type="match status" value="1"/>
</dbReference>
<feature type="compositionally biased region" description="Polar residues" evidence="3">
    <location>
        <begin position="575"/>
        <end position="588"/>
    </location>
</feature>
<evidence type="ECO:0000313" key="5">
    <source>
        <dbReference type="EMBL" id="KZT59522.1"/>
    </source>
</evidence>
<dbReference type="InterPro" id="IPR008271">
    <property type="entry name" value="Ser/Thr_kinase_AS"/>
</dbReference>
<dbReference type="GO" id="GO:0035556">
    <property type="term" value="P:intracellular signal transduction"/>
    <property type="evidence" value="ECO:0007669"/>
    <property type="project" value="TreeGrafter"/>
</dbReference>
<dbReference type="GO" id="GO:0005737">
    <property type="term" value="C:cytoplasm"/>
    <property type="evidence" value="ECO:0007669"/>
    <property type="project" value="TreeGrafter"/>
</dbReference>
<dbReference type="EMBL" id="KV423939">
    <property type="protein sequence ID" value="KZT59522.1"/>
    <property type="molecule type" value="Genomic_DNA"/>
</dbReference>
<feature type="region of interest" description="Disordered" evidence="3">
    <location>
        <begin position="177"/>
        <end position="220"/>
    </location>
</feature>
<dbReference type="GO" id="GO:0004674">
    <property type="term" value="F:protein serine/threonine kinase activity"/>
    <property type="evidence" value="ECO:0007669"/>
    <property type="project" value="TreeGrafter"/>
</dbReference>
<feature type="compositionally biased region" description="Basic and acidic residues" evidence="3">
    <location>
        <begin position="473"/>
        <end position="495"/>
    </location>
</feature>
<dbReference type="PANTHER" id="PTHR24346:SF30">
    <property type="entry name" value="MATERNAL EMBRYONIC LEUCINE ZIPPER KINASE"/>
    <property type="match status" value="1"/>
</dbReference>
<dbReference type="AlphaFoldDB" id="A0A165HNM6"/>
<reference evidence="5 6" key="1">
    <citation type="journal article" date="2016" name="Mol. Biol. Evol.">
        <title>Comparative Genomics of Early-Diverging Mushroom-Forming Fungi Provides Insights into the Origins of Lignocellulose Decay Capabilities.</title>
        <authorList>
            <person name="Nagy L.G."/>
            <person name="Riley R."/>
            <person name="Tritt A."/>
            <person name="Adam C."/>
            <person name="Daum C."/>
            <person name="Floudas D."/>
            <person name="Sun H."/>
            <person name="Yadav J.S."/>
            <person name="Pangilinan J."/>
            <person name="Larsson K.H."/>
            <person name="Matsuura K."/>
            <person name="Barry K."/>
            <person name="Labutti K."/>
            <person name="Kuo R."/>
            <person name="Ohm R.A."/>
            <person name="Bhattacharya S.S."/>
            <person name="Shirouzu T."/>
            <person name="Yoshinaga Y."/>
            <person name="Martin F.M."/>
            <person name="Grigoriev I.V."/>
            <person name="Hibbett D.S."/>
        </authorList>
    </citation>
    <scope>NUCLEOTIDE SEQUENCE [LARGE SCALE GENOMIC DNA]</scope>
    <source>
        <strain evidence="5 6">HHB12733</strain>
    </source>
</reference>